<protein>
    <submittedName>
        <fullName evidence="3">Uncharacterized protein</fullName>
    </submittedName>
</protein>
<feature type="compositionally biased region" description="Basic residues" evidence="1">
    <location>
        <begin position="11"/>
        <end position="23"/>
    </location>
</feature>
<name>A0A6J4RLF5_9ACTN</name>
<feature type="region of interest" description="Disordered" evidence="1">
    <location>
        <begin position="1"/>
        <end position="28"/>
    </location>
</feature>
<evidence type="ECO:0000313" key="3">
    <source>
        <dbReference type="EMBL" id="CAA9471969.1"/>
    </source>
</evidence>
<gene>
    <name evidence="3" type="ORF">AVDCRST_MAG05-624</name>
</gene>
<dbReference type="AlphaFoldDB" id="A0A6J4RLF5"/>
<proteinExistence type="predicted"/>
<dbReference type="EMBL" id="CADCVM010000074">
    <property type="protein sequence ID" value="CAA9471969.1"/>
    <property type="molecule type" value="Genomic_DNA"/>
</dbReference>
<keyword evidence="2" id="KW-0812">Transmembrane</keyword>
<organism evidence="3">
    <name type="scientific">uncultured Rubrobacteraceae bacterium</name>
    <dbReference type="NCBI Taxonomy" id="349277"/>
    <lineage>
        <taxon>Bacteria</taxon>
        <taxon>Bacillati</taxon>
        <taxon>Actinomycetota</taxon>
        <taxon>Rubrobacteria</taxon>
        <taxon>Rubrobacterales</taxon>
        <taxon>Rubrobacteraceae</taxon>
        <taxon>environmental samples</taxon>
    </lineage>
</organism>
<accession>A0A6J4RLF5</accession>
<feature type="transmembrane region" description="Helical" evidence="2">
    <location>
        <begin position="33"/>
        <end position="55"/>
    </location>
</feature>
<evidence type="ECO:0000256" key="1">
    <source>
        <dbReference type="SAM" id="MobiDB-lite"/>
    </source>
</evidence>
<reference evidence="3" key="1">
    <citation type="submission" date="2020-02" db="EMBL/GenBank/DDBJ databases">
        <authorList>
            <person name="Meier V. D."/>
        </authorList>
    </citation>
    <scope>NUCLEOTIDE SEQUENCE</scope>
    <source>
        <strain evidence="3">AVDCRST_MAG05</strain>
    </source>
</reference>
<sequence>MGFGGSGWKPGSRRNRRQSRAPRRSTEEGADRAFILILVVFGIVALGLVLAIGFMGT</sequence>
<evidence type="ECO:0000256" key="2">
    <source>
        <dbReference type="SAM" id="Phobius"/>
    </source>
</evidence>
<keyword evidence="2" id="KW-1133">Transmembrane helix</keyword>
<keyword evidence="2" id="KW-0472">Membrane</keyword>